<evidence type="ECO:0000313" key="3">
    <source>
        <dbReference type="Proteomes" id="UP000287651"/>
    </source>
</evidence>
<evidence type="ECO:0000313" key="2">
    <source>
        <dbReference type="EMBL" id="RRT49160.1"/>
    </source>
</evidence>
<dbReference type="AlphaFoldDB" id="A0A426YBT9"/>
<feature type="region of interest" description="Disordered" evidence="1">
    <location>
        <begin position="29"/>
        <end position="76"/>
    </location>
</feature>
<feature type="compositionally biased region" description="Basic and acidic residues" evidence="1">
    <location>
        <begin position="66"/>
        <end position="76"/>
    </location>
</feature>
<proteinExistence type="predicted"/>
<protein>
    <submittedName>
        <fullName evidence="2">Uncharacterized protein</fullName>
    </submittedName>
</protein>
<sequence>MVYGSKCESRDHPEPSTWLECENWFLHPPSPSPFASPPRPPMAGSTSSETPTAYAPPQSPPYSRATQREGRTQSLQ</sequence>
<accession>A0A426YBT9</accession>
<reference evidence="2 3" key="1">
    <citation type="journal article" date="2014" name="Agronomy (Basel)">
        <title>A Draft Genome Sequence for Ensete ventricosum, the Drought-Tolerant Tree Against Hunger.</title>
        <authorList>
            <person name="Harrison J."/>
            <person name="Moore K.A."/>
            <person name="Paszkiewicz K."/>
            <person name="Jones T."/>
            <person name="Grant M."/>
            <person name="Ambacheew D."/>
            <person name="Muzemil S."/>
            <person name="Studholme D.J."/>
        </authorList>
    </citation>
    <scope>NUCLEOTIDE SEQUENCE [LARGE SCALE GENOMIC DNA]</scope>
</reference>
<feature type="compositionally biased region" description="Pro residues" evidence="1">
    <location>
        <begin position="29"/>
        <end position="41"/>
    </location>
</feature>
<comment type="caution">
    <text evidence="2">The sequence shown here is derived from an EMBL/GenBank/DDBJ whole genome shotgun (WGS) entry which is preliminary data.</text>
</comment>
<organism evidence="2 3">
    <name type="scientific">Ensete ventricosum</name>
    <name type="common">Abyssinian banana</name>
    <name type="synonym">Musa ensete</name>
    <dbReference type="NCBI Taxonomy" id="4639"/>
    <lineage>
        <taxon>Eukaryota</taxon>
        <taxon>Viridiplantae</taxon>
        <taxon>Streptophyta</taxon>
        <taxon>Embryophyta</taxon>
        <taxon>Tracheophyta</taxon>
        <taxon>Spermatophyta</taxon>
        <taxon>Magnoliopsida</taxon>
        <taxon>Liliopsida</taxon>
        <taxon>Zingiberales</taxon>
        <taxon>Musaceae</taxon>
        <taxon>Ensete</taxon>
    </lineage>
</organism>
<dbReference type="EMBL" id="AMZH03013497">
    <property type="protein sequence ID" value="RRT49160.1"/>
    <property type="molecule type" value="Genomic_DNA"/>
</dbReference>
<gene>
    <name evidence="2" type="ORF">B296_00034607</name>
</gene>
<dbReference type="Proteomes" id="UP000287651">
    <property type="component" value="Unassembled WGS sequence"/>
</dbReference>
<evidence type="ECO:0000256" key="1">
    <source>
        <dbReference type="SAM" id="MobiDB-lite"/>
    </source>
</evidence>
<name>A0A426YBT9_ENSVE</name>